<organism evidence="2">
    <name type="scientific">Paulinella micropora</name>
    <dbReference type="NCBI Taxonomy" id="1928728"/>
    <lineage>
        <taxon>Eukaryota</taxon>
        <taxon>Sar</taxon>
        <taxon>Rhizaria</taxon>
        <taxon>Cercozoa</taxon>
        <taxon>Imbricatea</taxon>
        <taxon>Silicofilosea</taxon>
        <taxon>Euglyphida</taxon>
        <taxon>Paulinellidae</taxon>
        <taxon>Paulinella</taxon>
    </lineage>
</organism>
<protein>
    <submittedName>
        <fullName evidence="2">Uncharacterized protein</fullName>
    </submittedName>
</protein>
<name>A0A385I1C3_9EUKA</name>
<dbReference type="GeneID" id="38331690"/>
<dbReference type="InterPro" id="IPR038409">
    <property type="entry name" value="Ycf54-like_sf"/>
</dbReference>
<dbReference type="InterPro" id="IPR019616">
    <property type="entry name" value="Ycf54"/>
</dbReference>
<reference evidence="2" key="1">
    <citation type="submission" date="2018-02" db="EMBL/GenBank/DDBJ databases">
        <title>Genome reduction pattern in chromatophore genome of Paulinella.</title>
        <authorList>
            <person name="Lhee D."/>
            <person name="Yoon H.S."/>
        </authorList>
    </citation>
    <scope>NUCLEOTIDE SEQUENCE</scope>
    <source>
        <strain evidence="2">NZ27</strain>
    </source>
</reference>
<dbReference type="PANTHER" id="PTHR35319:SF2">
    <property type="entry name" value="YCF54"/>
    <property type="match status" value="1"/>
</dbReference>
<dbReference type="Gene3D" id="3.30.70.1860">
    <property type="entry name" value="Uncharacterised protein family Ycf54"/>
    <property type="match status" value="1"/>
</dbReference>
<dbReference type="AlphaFoldDB" id="A0A385I1C3"/>
<dbReference type="PANTHER" id="PTHR35319">
    <property type="match status" value="1"/>
</dbReference>
<gene>
    <name evidence="2" type="primary">ycf54</name>
    <name evidence="2" type="ORF">PMNZ_821</name>
</gene>
<dbReference type="EMBL" id="MG976688">
    <property type="protein sequence ID" value="AXY63737.1"/>
    <property type="molecule type" value="Genomic_DNA"/>
</dbReference>
<dbReference type="RefSeq" id="YP_009531048.1">
    <property type="nucleotide sequence ID" value="NC_039737.1"/>
</dbReference>
<keyword evidence="2" id="KW-0934">Plastid</keyword>
<proteinExistence type="inferred from homology"/>
<geneLocation type="plastid" evidence="2"/>
<accession>A0A385I1C3</accession>
<evidence type="ECO:0000313" key="2">
    <source>
        <dbReference type="EMBL" id="AXY63737.1"/>
    </source>
</evidence>
<dbReference type="Pfam" id="PF10674">
    <property type="entry name" value="Ycf54"/>
    <property type="match status" value="1"/>
</dbReference>
<comment type="similarity">
    <text evidence="1">Belongs to the ycf54 family.</text>
</comment>
<evidence type="ECO:0000256" key="1">
    <source>
        <dbReference type="ARBA" id="ARBA00043978"/>
    </source>
</evidence>
<sequence length="107" mass="12333">MSTYYFVAASERFLTETDRLQEVLQERLSNYTKIGRTIDFWLIRNPKFLQSHTFKLMIANIPGPIASIVSTDAKFIEFLKLRLEFVVKGTFETTPNTSNHILSSVKA</sequence>